<dbReference type="Proteomes" id="UP000006322">
    <property type="component" value="Unassembled WGS sequence"/>
</dbReference>
<accession>K6YFT1</accession>
<dbReference type="STRING" id="1129793.GPLA_0683"/>
<dbReference type="EMBL" id="BAER01000017">
    <property type="protein sequence ID" value="GAC31599.1"/>
    <property type="molecule type" value="Genomic_DNA"/>
</dbReference>
<reference evidence="2" key="1">
    <citation type="journal article" date="2014" name="Environ. Microbiol.">
        <title>Comparative genomics of the marine bacterial genus Glaciecola reveals the high degree of genomic diversity and genomic characteristic for cold adaptation.</title>
        <authorList>
            <person name="Qin Q.L."/>
            <person name="Xie B.B."/>
            <person name="Yu Y."/>
            <person name="Shu Y.L."/>
            <person name="Rong J.C."/>
            <person name="Zhang Y.J."/>
            <person name="Zhao D.L."/>
            <person name="Chen X.L."/>
            <person name="Zhang X.Y."/>
            <person name="Chen B."/>
            <person name="Zhou B.C."/>
            <person name="Zhang Y.Z."/>
        </authorList>
    </citation>
    <scope>NUCLEOTIDE SEQUENCE [LARGE SCALE GENOMIC DNA]</scope>
    <source>
        <strain evidence="2">LMG 21857</strain>
    </source>
</reference>
<keyword evidence="2" id="KW-1185">Reference proteome</keyword>
<dbReference type="AlphaFoldDB" id="K6YFT1"/>
<evidence type="ECO:0000313" key="2">
    <source>
        <dbReference type="Proteomes" id="UP000006322"/>
    </source>
</evidence>
<evidence type="ECO:0000313" key="1">
    <source>
        <dbReference type="EMBL" id="GAC31599.1"/>
    </source>
</evidence>
<proteinExistence type="predicted"/>
<name>K6YFT1_9ALTE</name>
<organism evidence="1 2">
    <name type="scientific">Paraglaciecola polaris LMG 21857</name>
    <dbReference type="NCBI Taxonomy" id="1129793"/>
    <lineage>
        <taxon>Bacteria</taxon>
        <taxon>Pseudomonadati</taxon>
        <taxon>Pseudomonadota</taxon>
        <taxon>Gammaproteobacteria</taxon>
        <taxon>Alteromonadales</taxon>
        <taxon>Alteromonadaceae</taxon>
        <taxon>Paraglaciecola</taxon>
    </lineage>
</organism>
<gene>
    <name evidence="1" type="ORF">GPLA_0683</name>
</gene>
<sequence>MESVTGVGAYFADLLASLQGATSNNSPSKTAVSDGAAALISSNMTSGAVSGESLISGAISADESIAQIQQQLMASLNANLFGGLLGEGAEGTSALMSDLGASFSEQSISSMQSNLLSNLQTSLFSSLTNITDSSVGQSGAITNSSALLKSNSITEPASTFLQDVGQYSFGEDGLGLNEVFDTINIAQHVPIVSSLYQDMTGEHMSAAASLAGGFLYGGPTGLALSAVDLLVESYTGSTMSDAIVDFDYAGLLFADNPAAAVAQQAIQTSDEPIEQSSNAYQFVSRMF</sequence>
<comment type="caution">
    <text evidence="1">The sequence shown here is derived from an EMBL/GenBank/DDBJ whole genome shotgun (WGS) entry which is preliminary data.</text>
</comment>
<protein>
    <submittedName>
        <fullName evidence="1">Uncharacterized protein</fullName>
    </submittedName>
</protein>